<organism evidence="1 2">
    <name type="scientific">Tuber melanosporum (strain Mel28)</name>
    <name type="common">Perigord black truffle</name>
    <dbReference type="NCBI Taxonomy" id="656061"/>
    <lineage>
        <taxon>Eukaryota</taxon>
        <taxon>Fungi</taxon>
        <taxon>Dikarya</taxon>
        <taxon>Ascomycota</taxon>
        <taxon>Pezizomycotina</taxon>
        <taxon>Pezizomycetes</taxon>
        <taxon>Pezizales</taxon>
        <taxon>Tuberaceae</taxon>
        <taxon>Tuber</taxon>
    </lineage>
</organism>
<protein>
    <submittedName>
        <fullName evidence="1">(Perigord truffle) hypothetical protein</fullName>
    </submittedName>
</protein>
<keyword evidence="2" id="KW-1185">Reference proteome</keyword>
<dbReference type="GeneID" id="9188567"/>
<sequence>MCVCGHATIWEVLHLNCPYYNSNGTNPSIWDSPQWLKPALPKNTRLQPYSNILVQATPKGRVDCLRLTRVFLYSHRPNRTTLLALLNVLVPPFVDPLLRLTVTDQSGTFDCTGQLWYYYYIIHCVALALRNCAAMPPNRAMIVMPPVI</sequence>
<dbReference type="EMBL" id="FN430065">
    <property type="protein sequence ID" value="CAZ81319.1"/>
    <property type="molecule type" value="Genomic_DNA"/>
</dbReference>
<gene>
    <name evidence="1" type="ORF">GSTUM_00003421001</name>
</gene>
<dbReference type="AlphaFoldDB" id="D5G9X6"/>
<reference evidence="1 2" key="1">
    <citation type="journal article" date="2010" name="Nature">
        <title>Perigord black truffle genome uncovers evolutionary origins and mechanisms of symbiosis.</title>
        <authorList>
            <person name="Martin F."/>
            <person name="Kohler A."/>
            <person name="Murat C."/>
            <person name="Balestrini R."/>
            <person name="Coutinho P.M."/>
            <person name="Jaillon O."/>
            <person name="Montanini B."/>
            <person name="Morin E."/>
            <person name="Noel B."/>
            <person name="Percudani R."/>
            <person name="Porcel B."/>
            <person name="Rubini A."/>
            <person name="Amicucci A."/>
            <person name="Amselem J."/>
            <person name="Anthouard V."/>
            <person name="Arcioni S."/>
            <person name="Artiguenave F."/>
            <person name="Aury J.M."/>
            <person name="Ballario P."/>
            <person name="Bolchi A."/>
            <person name="Brenna A."/>
            <person name="Brun A."/>
            <person name="Buee M."/>
            <person name="Cantarel B."/>
            <person name="Chevalier G."/>
            <person name="Couloux A."/>
            <person name="Da Silva C."/>
            <person name="Denoeud F."/>
            <person name="Duplessis S."/>
            <person name="Ghignone S."/>
            <person name="Hilselberger B."/>
            <person name="Iotti M."/>
            <person name="Marcais B."/>
            <person name="Mello A."/>
            <person name="Miranda M."/>
            <person name="Pacioni G."/>
            <person name="Quesneville H."/>
            <person name="Riccioni C."/>
            <person name="Ruotolo R."/>
            <person name="Splivallo R."/>
            <person name="Stocchi V."/>
            <person name="Tisserant E."/>
            <person name="Viscomi A.R."/>
            <person name="Zambonelli A."/>
            <person name="Zampieri E."/>
            <person name="Henrissat B."/>
            <person name="Lebrun M.H."/>
            <person name="Paolocci F."/>
            <person name="Bonfante P."/>
            <person name="Ottonello S."/>
            <person name="Wincker P."/>
        </authorList>
    </citation>
    <scope>NUCLEOTIDE SEQUENCE [LARGE SCALE GENOMIC DNA]</scope>
    <source>
        <strain evidence="1 2">Mel28</strain>
    </source>
</reference>
<dbReference type="HOGENOM" id="CLU_1760126_0_0_1"/>
<dbReference type="InParanoid" id="D5G9X6"/>
<evidence type="ECO:0000313" key="2">
    <source>
        <dbReference type="Proteomes" id="UP000006911"/>
    </source>
</evidence>
<accession>D5G9X6</accession>
<dbReference type="RefSeq" id="XP_002837128.1">
    <property type="nucleotide sequence ID" value="XM_002837082.1"/>
</dbReference>
<evidence type="ECO:0000313" key="1">
    <source>
        <dbReference type="EMBL" id="CAZ81319.1"/>
    </source>
</evidence>
<dbReference type="Proteomes" id="UP000006911">
    <property type="component" value="Unassembled WGS sequence"/>
</dbReference>
<dbReference type="KEGG" id="tml:GSTUM_00003421001"/>
<name>D5G9X6_TUBMM</name>
<proteinExistence type="predicted"/>